<organism evidence="1">
    <name type="scientific">Thermofilum pendens</name>
    <dbReference type="NCBI Taxonomy" id="2269"/>
    <lineage>
        <taxon>Archaea</taxon>
        <taxon>Thermoproteota</taxon>
        <taxon>Thermoprotei</taxon>
        <taxon>Thermofilales</taxon>
        <taxon>Thermofilaceae</taxon>
        <taxon>Thermofilum</taxon>
    </lineage>
</organism>
<protein>
    <submittedName>
        <fullName evidence="1">Type II toxin-antitoxin system VapC family toxin</fullName>
    </submittedName>
</protein>
<dbReference type="AlphaFoldDB" id="A0A7J3X7H5"/>
<reference evidence="1" key="1">
    <citation type="journal article" date="2020" name="mSystems">
        <title>Genome- and Community-Level Interaction Insights into Carbon Utilization and Element Cycling Functions of Hydrothermarchaeota in Hydrothermal Sediment.</title>
        <authorList>
            <person name="Zhou Z."/>
            <person name="Liu Y."/>
            <person name="Xu W."/>
            <person name="Pan J."/>
            <person name="Luo Z.H."/>
            <person name="Li M."/>
        </authorList>
    </citation>
    <scope>NUCLEOTIDE SEQUENCE [LARGE SCALE GENOMIC DNA]</scope>
    <source>
        <strain evidence="1">SpSt-1125</strain>
    </source>
</reference>
<comment type="caution">
    <text evidence="1">The sequence shown here is derived from an EMBL/GenBank/DDBJ whole genome shotgun (WGS) entry which is preliminary data.</text>
</comment>
<gene>
    <name evidence="1" type="ORF">ENM88_04875</name>
</gene>
<dbReference type="EMBL" id="DRZM01000149">
    <property type="protein sequence ID" value="HHP05067.1"/>
    <property type="molecule type" value="Genomic_DNA"/>
</dbReference>
<dbReference type="InterPro" id="IPR029060">
    <property type="entry name" value="PIN-like_dom_sf"/>
</dbReference>
<dbReference type="Gene3D" id="3.40.50.1010">
    <property type="entry name" value="5'-nuclease"/>
    <property type="match status" value="1"/>
</dbReference>
<dbReference type="SUPFAM" id="SSF88723">
    <property type="entry name" value="PIN domain-like"/>
    <property type="match status" value="1"/>
</dbReference>
<evidence type="ECO:0000313" key="1">
    <source>
        <dbReference type="EMBL" id="HHP05067.1"/>
    </source>
</evidence>
<name>A0A7J3X7H5_THEPE</name>
<sequence>MKCMEEHIRELLSSARGILLDSSALLVLHSDEYRKLLPLILGKLKAYTTMLAVMEVLTFIYYSQRAGVQDNFLDVFSRLYELIPLTPKLIVKAAQLYADCLHHNYVPEVVDLMNVSAALEENLILVSASPPSYKVYERYGVAVISVQDLVSILDKI</sequence>
<proteinExistence type="predicted"/>
<accession>A0A7J3X7H5</accession>